<dbReference type="Proteomes" id="UP000765509">
    <property type="component" value="Unassembled WGS sequence"/>
</dbReference>
<protein>
    <submittedName>
        <fullName evidence="2">Uncharacterized protein</fullName>
    </submittedName>
</protein>
<feature type="region of interest" description="Disordered" evidence="1">
    <location>
        <begin position="24"/>
        <end position="61"/>
    </location>
</feature>
<evidence type="ECO:0000313" key="2">
    <source>
        <dbReference type="EMBL" id="MBW0465224.1"/>
    </source>
</evidence>
<sequence>MEGEELYAYSTLVHKEKFTGFHQPYASKPRKAHANSLVEKIMDDEDENKSPNHSETNDEPMRDIFMMHEEDSQSNNEFTHPQIPIAQSILEKSEIRNQINHACNAHNVRKHASQKEQQRRLKAEIPEIFHGMRSAVHTHCLFLLKVRDKDFFLTTSTTQHGRA</sequence>
<dbReference type="AlphaFoldDB" id="A0A9Q3BGP6"/>
<evidence type="ECO:0000313" key="3">
    <source>
        <dbReference type="Proteomes" id="UP000765509"/>
    </source>
</evidence>
<keyword evidence="3" id="KW-1185">Reference proteome</keyword>
<name>A0A9Q3BGP6_9BASI</name>
<feature type="compositionally biased region" description="Basic and acidic residues" evidence="1">
    <location>
        <begin position="48"/>
        <end position="61"/>
    </location>
</feature>
<proteinExistence type="predicted"/>
<dbReference type="EMBL" id="AVOT02000983">
    <property type="protein sequence ID" value="MBW0465224.1"/>
    <property type="molecule type" value="Genomic_DNA"/>
</dbReference>
<organism evidence="2 3">
    <name type="scientific">Austropuccinia psidii MF-1</name>
    <dbReference type="NCBI Taxonomy" id="1389203"/>
    <lineage>
        <taxon>Eukaryota</taxon>
        <taxon>Fungi</taxon>
        <taxon>Dikarya</taxon>
        <taxon>Basidiomycota</taxon>
        <taxon>Pucciniomycotina</taxon>
        <taxon>Pucciniomycetes</taxon>
        <taxon>Pucciniales</taxon>
        <taxon>Sphaerophragmiaceae</taxon>
        <taxon>Austropuccinia</taxon>
    </lineage>
</organism>
<gene>
    <name evidence="2" type="ORF">O181_004939</name>
</gene>
<evidence type="ECO:0000256" key="1">
    <source>
        <dbReference type="SAM" id="MobiDB-lite"/>
    </source>
</evidence>
<comment type="caution">
    <text evidence="2">The sequence shown here is derived from an EMBL/GenBank/DDBJ whole genome shotgun (WGS) entry which is preliminary data.</text>
</comment>
<accession>A0A9Q3BGP6</accession>
<reference evidence="2" key="1">
    <citation type="submission" date="2021-03" db="EMBL/GenBank/DDBJ databases">
        <title>Draft genome sequence of rust myrtle Austropuccinia psidii MF-1, a brazilian biotype.</title>
        <authorList>
            <person name="Quecine M.C."/>
            <person name="Pachon D.M.R."/>
            <person name="Bonatelli M.L."/>
            <person name="Correr F.H."/>
            <person name="Franceschini L.M."/>
            <person name="Leite T.F."/>
            <person name="Margarido G.R.A."/>
            <person name="Almeida C.A."/>
            <person name="Ferrarezi J.A."/>
            <person name="Labate C.A."/>
        </authorList>
    </citation>
    <scope>NUCLEOTIDE SEQUENCE</scope>
    <source>
        <strain evidence="2">MF-1</strain>
    </source>
</reference>